<dbReference type="SUPFAM" id="SSF142764">
    <property type="entry name" value="YgbK-like"/>
    <property type="match status" value="1"/>
</dbReference>
<dbReference type="EMBL" id="VFPS01000001">
    <property type="protein sequence ID" value="TQN00645.1"/>
    <property type="molecule type" value="Genomic_DNA"/>
</dbReference>
<dbReference type="InterPro" id="IPR031475">
    <property type="entry name" value="NBD_C"/>
</dbReference>
<dbReference type="InterPro" id="IPR042213">
    <property type="entry name" value="NBD_C_sf"/>
</dbReference>
<evidence type="ECO:0000313" key="2">
    <source>
        <dbReference type="EMBL" id="TQN00645.1"/>
    </source>
</evidence>
<keyword evidence="3" id="KW-1185">Reference proteome</keyword>
<protein>
    <submittedName>
        <fullName evidence="2">Putative nucleotide-binding sugar-metabolising enzyme</fullName>
    </submittedName>
</protein>
<dbReference type="AlphaFoldDB" id="A0A543KZZ2"/>
<organism evidence="2 3">
    <name type="scientific">Microbacterium lacticum</name>
    <dbReference type="NCBI Taxonomy" id="33885"/>
    <lineage>
        <taxon>Bacteria</taxon>
        <taxon>Bacillati</taxon>
        <taxon>Actinomycetota</taxon>
        <taxon>Actinomycetes</taxon>
        <taxon>Micrococcales</taxon>
        <taxon>Microbacteriaceae</taxon>
        <taxon>Microbacterium</taxon>
    </lineage>
</organism>
<dbReference type="Gene3D" id="3.40.980.20">
    <property type="entry name" value="Four-carbon acid sugar kinase, nucleotide binding domain"/>
    <property type="match status" value="1"/>
</dbReference>
<evidence type="ECO:0000313" key="3">
    <source>
        <dbReference type="Proteomes" id="UP000319804"/>
    </source>
</evidence>
<gene>
    <name evidence="2" type="ORF">FHX68_0756</name>
</gene>
<proteinExistence type="predicted"/>
<reference evidence="2 3" key="1">
    <citation type="submission" date="2019-06" db="EMBL/GenBank/DDBJ databases">
        <title>Sequencing the genomes of 1000 actinobacteria strains.</title>
        <authorList>
            <person name="Klenk H.-P."/>
        </authorList>
    </citation>
    <scope>NUCLEOTIDE SEQUENCE [LARGE SCALE GENOMIC DNA]</scope>
    <source>
        <strain evidence="2 3">DSM 20427</strain>
    </source>
</reference>
<sequence>MTPPVSEVVASLRQRAPKRSAPGRSWHGLVVVGSHVGLTSRQLAALQERARSGDADLGEFRDIELDVERLLDADSRESYLAEKSAEVRAALADAHVILATSRTLIKTDSKDESLAIARSVSDAVVAVVREARAARAAWVVAKGGITSHEVAANGLGIRRATVAGQSYPGQISMFTATNAPADVLGVPYVVFPGNVGGPDALADVVARIITAQAAAPAAQENRS</sequence>
<comment type="caution">
    <text evidence="2">The sequence shown here is derived from an EMBL/GenBank/DDBJ whole genome shotgun (WGS) entry which is preliminary data.</text>
</comment>
<dbReference type="Proteomes" id="UP000319804">
    <property type="component" value="Unassembled WGS sequence"/>
</dbReference>
<accession>A0A543KZZ2</accession>
<feature type="domain" description="Four-carbon acid sugar kinase nucleotide binding" evidence="1">
    <location>
        <begin position="29"/>
        <end position="201"/>
    </location>
</feature>
<evidence type="ECO:0000259" key="1">
    <source>
        <dbReference type="Pfam" id="PF17042"/>
    </source>
</evidence>
<name>A0A543KZZ2_9MICO</name>
<dbReference type="Pfam" id="PF17042">
    <property type="entry name" value="NBD_C"/>
    <property type="match status" value="1"/>
</dbReference>